<dbReference type="NCBIfam" id="TIGR04265">
    <property type="entry name" value="bac_cardiolipin"/>
    <property type="match status" value="1"/>
</dbReference>
<dbReference type="CDD" id="cd09154">
    <property type="entry name" value="PLDc_SMU_988_like_1"/>
    <property type="match status" value="1"/>
</dbReference>
<keyword evidence="5 13" id="KW-0812">Transmembrane</keyword>
<keyword evidence="9 13" id="KW-0472">Membrane</keyword>
<keyword evidence="7 13" id="KW-1133">Transmembrane helix</keyword>
<dbReference type="Proteomes" id="UP000824124">
    <property type="component" value="Unassembled WGS sequence"/>
</dbReference>
<keyword evidence="6" id="KW-0677">Repeat</keyword>
<accession>A0A9D1HL46</accession>
<evidence type="ECO:0000256" key="2">
    <source>
        <dbReference type="ARBA" id="ARBA00022475"/>
    </source>
</evidence>
<feature type="transmembrane region" description="Helical" evidence="13">
    <location>
        <begin position="27"/>
        <end position="45"/>
    </location>
</feature>
<sequence>MFITGLVLLVQLLVILSAIIFLNDNYFWCSVISTCISVLLVVLLINNQEQNPSTKLAWIIVIMLLPIVGATIYLLFGSRYASSSLRRQVLSEVAQSDGVLPTRREVVNGVFDFDPAAGSQCRYLQRATQIPPYAAGECRYFTSGEELFPQLLLELKKAEKYIFIETFIIEQGVFWNSILDVLQAKAAAGVDVRVMYDDVGCMKTLPINYQQQLEKLGIKCTVFNPVKAHLDTGLNNRDHRKITIIDGKTAIIGGINLADEYINQKVRFGYWKDSALLLRGDSVTAFNFIFLQSWNLYAPNRRMDYTEYCTPPDSAAVKYNSGCIQPFHDNPFDGEHIGESAFINMINASNRYIYINTPYFIVDNEFLMSLQLAAKRGVDVRICTPHIPDKWYVHMMTQAYYQPLQKAGCRVMEFKPGFNHTKSIVADDKYAFAGTINCDYRSFYHHFECGALLYGVPGVIAAMKEDFLRTEAQCIPAEQAARLTPLHLRILRSLLRLFAPLM</sequence>
<evidence type="ECO:0000313" key="16">
    <source>
        <dbReference type="Proteomes" id="UP000824124"/>
    </source>
</evidence>
<evidence type="ECO:0000256" key="5">
    <source>
        <dbReference type="ARBA" id="ARBA00022692"/>
    </source>
</evidence>
<dbReference type="Gene3D" id="3.30.870.10">
    <property type="entry name" value="Endonuclease Chain A"/>
    <property type="match status" value="2"/>
</dbReference>
<evidence type="ECO:0000256" key="1">
    <source>
        <dbReference type="ARBA" id="ARBA00004651"/>
    </source>
</evidence>
<name>A0A9D1HL46_9FIRM</name>
<dbReference type="PANTHER" id="PTHR21248:SF22">
    <property type="entry name" value="PHOSPHOLIPASE D"/>
    <property type="match status" value="1"/>
</dbReference>
<keyword evidence="11" id="KW-1208">Phospholipid metabolism</keyword>
<reference evidence="15" key="2">
    <citation type="journal article" date="2021" name="PeerJ">
        <title>Extensive microbial diversity within the chicken gut microbiome revealed by metagenomics and culture.</title>
        <authorList>
            <person name="Gilroy R."/>
            <person name="Ravi A."/>
            <person name="Getino M."/>
            <person name="Pursley I."/>
            <person name="Horton D.L."/>
            <person name="Alikhan N.F."/>
            <person name="Baker D."/>
            <person name="Gharbi K."/>
            <person name="Hall N."/>
            <person name="Watson M."/>
            <person name="Adriaenssens E.M."/>
            <person name="Foster-Nyarko E."/>
            <person name="Jarju S."/>
            <person name="Secka A."/>
            <person name="Antonio M."/>
            <person name="Oren A."/>
            <person name="Chaudhuri R.R."/>
            <person name="La Ragione R."/>
            <person name="Hildebrand F."/>
            <person name="Pallen M.J."/>
        </authorList>
    </citation>
    <scope>NUCLEOTIDE SEQUENCE</scope>
    <source>
        <strain evidence="15">2830</strain>
    </source>
</reference>
<dbReference type="Pfam" id="PF13091">
    <property type="entry name" value="PLDc_2"/>
    <property type="match status" value="2"/>
</dbReference>
<dbReference type="GO" id="GO:0032049">
    <property type="term" value="P:cardiolipin biosynthetic process"/>
    <property type="evidence" value="ECO:0007669"/>
    <property type="project" value="UniProtKB-UniRule"/>
</dbReference>
<gene>
    <name evidence="15" type="primary">cls</name>
    <name evidence="15" type="ORF">IAB00_01500</name>
</gene>
<dbReference type="InterPro" id="IPR022924">
    <property type="entry name" value="Cardiolipin_synthase"/>
</dbReference>
<dbReference type="InterPro" id="IPR001736">
    <property type="entry name" value="PLipase_D/transphosphatidylase"/>
</dbReference>
<dbReference type="CDD" id="cd09160">
    <property type="entry name" value="PLDc_SMU_988_like_2"/>
    <property type="match status" value="1"/>
</dbReference>
<evidence type="ECO:0000256" key="6">
    <source>
        <dbReference type="ARBA" id="ARBA00022737"/>
    </source>
</evidence>
<evidence type="ECO:0000313" key="15">
    <source>
        <dbReference type="EMBL" id="HIU09923.1"/>
    </source>
</evidence>
<dbReference type="AlphaFoldDB" id="A0A9D1HL46"/>
<organism evidence="15 16">
    <name type="scientific">Candidatus Avidehalobacter gallistercoris</name>
    <dbReference type="NCBI Taxonomy" id="2840694"/>
    <lineage>
        <taxon>Bacteria</taxon>
        <taxon>Bacillati</taxon>
        <taxon>Bacillota</taxon>
        <taxon>Clostridia</taxon>
        <taxon>Eubacteriales</taxon>
        <taxon>Peptococcaceae</taxon>
        <taxon>Peptococcaceae incertae sedis</taxon>
        <taxon>Candidatus Avidehalobacter</taxon>
    </lineage>
</organism>
<keyword evidence="3" id="KW-0444">Lipid biosynthesis</keyword>
<comment type="caution">
    <text evidence="15">The sequence shown here is derived from an EMBL/GenBank/DDBJ whole genome shotgun (WGS) entry which is preliminary data.</text>
</comment>
<comment type="subcellular location">
    <subcellularLocation>
        <location evidence="1">Cell membrane</location>
        <topology evidence="1">Multi-pass membrane protein</topology>
    </subcellularLocation>
</comment>
<dbReference type="GO" id="GO:0008808">
    <property type="term" value="F:cardiolipin synthase activity"/>
    <property type="evidence" value="ECO:0007669"/>
    <property type="project" value="UniProtKB-UniRule"/>
</dbReference>
<keyword evidence="2" id="KW-1003">Cell membrane</keyword>
<dbReference type="PROSITE" id="PS50035">
    <property type="entry name" value="PLD"/>
    <property type="match status" value="2"/>
</dbReference>
<evidence type="ECO:0000256" key="12">
    <source>
        <dbReference type="NCBIfam" id="TIGR04265"/>
    </source>
</evidence>
<keyword evidence="10" id="KW-0594">Phospholipid biosynthesis</keyword>
<dbReference type="GO" id="GO:0005886">
    <property type="term" value="C:plasma membrane"/>
    <property type="evidence" value="ECO:0007669"/>
    <property type="project" value="UniProtKB-SubCell"/>
</dbReference>
<protein>
    <recommendedName>
        <fullName evidence="12">Cardiolipin synthase</fullName>
        <ecNumber evidence="12">2.7.8.-</ecNumber>
    </recommendedName>
</protein>
<feature type="domain" description="PLD phosphodiesterase" evidence="14">
    <location>
        <begin position="234"/>
        <end position="261"/>
    </location>
</feature>
<feature type="transmembrane region" description="Helical" evidence="13">
    <location>
        <begin position="57"/>
        <end position="76"/>
    </location>
</feature>
<keyword evidence="4" id="KW-0808">Transferase</keyword>
<dbReference type="SUPFAM" id="SSF56024">
    <property type="entry name" value="Phospholipase D/nuclease"/>
    <property type="match status" value="2"/>
</dbReference>
<feature type="domain" description="PLD phosphodiesterase" evidence="14">
    <location>
        <begin position="415"/>
        <end position="442"/>
    </location>
</feature>
<evidence type="ECO:0000256" key="3">
    <source>
        <dbReference type="ARBA" id="ARBA00022516"/>
    </source>
</evidence>
<evidence type="ECO:0000259" key="14">
    <source>
        <dbReference type="PROSITE" id="PS50035"/>
    </source>
</evidence>
<evidence type="ECO:0000256" key="4">
    <source>
        <dbReference type="ARBA" id="ARBA00022679"/>
    </source>
</evidence>
<dbReference type="InterPro" id="IPR027379">
    <property type="entry name" value="CLS_N"/>
</dbReference>
<dbReference type="EC" id="2.7.8.-" evidence="12"/>
<dbReference type="InterPro" id="IPR025202">
    <property type="entry name" value="PLD-like_dom"/>
</dbReference>
<evidence type="ECO:0000256" key="10">
    <source>
        <dbReference type="ARBA" id="ARBA00023209"/>
    </source>
</evidence>
<evidence type="ECO:0000256" key="9">
    <source>
        <dbReference type="ARBA" id="ARBA00023136"/>
    </source>
</evidence>
<evidence type="ECO:0000256" key="7">
    <source>
        <dbReference type="ARBA" id="ARBA00022989"/>
    </source>
</evidence>
<proteinExistence type="predicted"/>
<dbReference type="EMBL" id="DVMH01000009">
    <property type="protein sequence ID" value="HIU09923.1"/>
    <property type="molecule type" value="Genomic_DNA"/>
</dbReference>
<evidence type="ECO:0000256" key="11">
    <source>
        <dbReference type="ARBA" id="ARBA00023264"/>
    </source>
</evidence>
<dbReference type="SMART" id="SM00155">
    <property type="entry name" value="PLDc"/>
    <property type="match status" value="2"/>
</dbReference>
<evidence type="ECO:0000256" key="8">
    <source>
        <dbReference type="ARBA" id="ARBA00023098"/>
    </source>
</evidence>
<reference evidence="15" key="1">
    <citation type="submission" date="2020-10" db="EMBL/GenBank/DDBJ databases">
        <authorList>
            <person name="Gilroy R."/>
        </authorList>
    </citation>
    <scope>NUCLEOTIDE SEQUENCE</scope>
    <source>
        <strain evidence="15">2830</strain>
    </source>
</reference>
<dbReference type="PANTHER" id="PTHR21248">
    <property type="entry name" value="CARDIOLIPIN SYNTHASE"/>
    <property type="match status" value="1"/>
</dbReference>
<evidence type="ECO:0000256" key="13">
    <source>
        <dbReference type="SAM" id="Phobius"/>
    </source>
</evidence>
<dbReference type="Pfam" id="PF13396">
    <property type="entry name" value="PLDc_N"/>
    <property type="match status" value="1"/>
</dbReference>
<keyword evidence="8" id="KW-0443">Lipid metabolism</keyword>